<keyword evidence="2" id="KW-1185">Reference proteome</keyword>
<reference evidence="1" key="1">
    <citation type="submission" date="2021-12" db="EMBL/GenBank/DDBJ databases">
        <title>Convergent genome expansion in fungi linked to evolution of root-endophyte symbiosis.</title>
        <authorList>
            <consortium name="DOE Joint Genome Institute"/>
            <person name="Ke Y.-H."/>
            <person name="Bonito G."/>
            <person name="Liao H.-L."/>
            <person name="Looney B."/>
            <person name="Rojas-Flechas A."/>
            <person name="Nash J."/>
            <person name="Hameed K."/>
            <person name="Schadt C."/>
            <person name="Martin F."/>
            <person name="Crous P.W."/>
            <person name="Miettinen O."/>
            <person name="Magnuson J.K."/>
            <person name="Labbe J."/>
            <person name="Jacobson D."/>
            <person name="Doktycz M.J."/>
            <person name="Veneault-Fourrey C."/>
            <person name="Kuo A."/>
            <person name="Mondo S."/>
            <person name="Calhoun S."/>
            <person name="Riley R."/>
            <person name="Ohm R."/>
            <person name="LaButti K."/>
            <person name="Andreopoulos B."/>
            <person name="Pangilinan J."/>
            <person name="Nolan M."/>
            <person name="Tritt A."/>
            <person name="Clum A."/>
            <person name="Lipzen A."/>
            <person name="Daum C."/>
            <person name="Barry K."/>
            <person name="Grigoriev I.V."/>
            <person name="Vilgalys R."/>
        </authorList>
    </citation>
    <scope>NUCLEOTIDE SEQUENCE</scope>
    <source>
        <strain evidence="1">PMI_201</strain>
    </source>
</reference>
<proteinExistence type="predicted"/>
<evidence type="ECO:0000313" key="1">
    <source>
        <dbReference type="EMBL" id="KAH8695343.1"/>
    </source>
</evidence>
<evidence type="ECO:0000313" key="2">
    <source>
        <dbReference type="Proteomes" id="UP001201262"/>
    </source>
</evidence>
<accession>A0AAD4KLA3</accession>
<dbReference type="GeneID" id="70246836"/>
<dbReference type="RefSeq" id="XP_046070485.1">
    <property type="nucleotide sequence ID" value="XM_046216549.1"/>
</dbReference>
<dbReference type="EMBL" id="JAJTJA010000008">
    <property type="protein sequence ID" value="KAH8695343.1"/>
    <property type="molecule type" value="Genomic_DNA"/>
</dbReference>
<sequence length="56" mass="6255">MQCRPSVRDQGRLLEEALGVVRQQSHMMRKCLESPGKLMDALKCAYVAPSIPVRNG</sequence>
<comment type="caution">
    <text evidence="1">The sequence shown here is derived from an EMBL/GenBank/DDBJ whole genome shotgun (WGS) entry which is preliminary data.</text>
</comment>
<organism evidence="1 2">
    <name type="scientific">Talaromyces proteolyticus</name>
    <dbReference type="NCBI Taxonomy" id="1131652"/>
    <lineage>
        <taxon>Eukaryota</taxon>
        <taxon>Fungi</taxon>
        <taxon>Dikarya</taxon>
        <taxon>Ascomycota</taxon>
        <taxon>Pezizomycotina</taxon>
        <taxon>Eurotiomycetes</taxon>
        <taxon>Eurotiomycetidae</taxon>
        <taxon>Eurotiales</taxon>
        <taxon>Trichocomaceae</taxon>
        <taxon>Talaromyces</taxon>
        <taxon>Talaromyces sect. Bacilispori</taxon>
    </lineage>
</organism>
<protein>
    <submittedName>
        <fullName evidence="1">Uncharacterized protein</fullName>
    </submittedName>
</protein>
<dbReference type="Proteomes" id="UP001201262">
    <property type="component" value="Unassembled WGS sequence"/>
</dbReference>
<gene>
    <name evidence="1" type="ORF">BGW36DRAFT_382511</name>
</gene>
<name>A0AAD4KLA3_9EURO</name>
<dbReference type="AlphaFoldDB" id="A0AAD4KLA3"/>